<dbReference type="PROSITE" id="PS50110">
    <property type="entry name" value="RESPONSE_REGULATORY"/>
    <property type="match status" value="1"/>
</dbReference>
<organism evidence="4 5">
    <name type="scientific">Chondromyces crocatus</name>
    <dbReference type="NCBI Taxonomy" id="52"/>
    <lineage>
        <taxon>Bacteria</taxon>
        <taxon>Pseudomonadati</taxon>
        <taxon>Myxococcota</taxon>
        <taxon>Polyangia</taxon>
        <taxon>Polyangiales</taxon>
        <taxon>Polyangiaceae</taxon>
        <taxon>Chondromyces</taxon>
    </lineage>
</organism>
<dbReference type="InterPro" id="IPR011006">
    <property type="entry name" value="CheY-like_superfamily"/>
</dbReference>
<evidence type="ECO:0000313" key="4">
    <source>
        <dbReference type="EMBL" id="AKT43242.1"/>
    </source>
</evidence>
<accession>A0A0K1ERG5</accession>
<dbReference type="PANTHER" id="PTHR44591:SF3">
    <property type="entry name" value="RESPONSE REGULATORY DOMAIN-CONTAINING PROTEIN"/>
    <property type="match status" value="1"/>
</dbReference>
<keyword evidence="1 2" id="KW-0597">Phosphoprotein</keyword>
<dbReference type="Proteomes" id="UP000067626">
    <property type="component" value="Chromosome"/>
</dbReference>
<feature type="domain" description="Response regulatory" evidence="3">
    <location>
        <begin position="29"/>
        <end position="141"/>
    </location>
</feature>
<dbReference type="SMART" id="SM00448">
    <property type="entry name" value="REC"/>
    <property type="match status" value="1"/>
</dbReference>
<dbReference type="Gene3D" id="3.40.50.2300">
    <property type="match status" value="1"/>
</dbReference>
<dbReference type="InterPro" id="IPR050595">
    <property type="entry name" value="Bact_response_regulator"/>
</dbReference>
<evidence type="ECO:0000313" key="5">
    <source>
        <dbReference type="Proteomes" id="UP000067626"/>
    </source>
</evidence>
<evidence type="ECO:0000256" key="1">
    <source>
        <dbReference type="ARBA" id="ARBA00022553"/>
    </source>
</evidence>
<dbReference type="SUPFAM" id="SSF52172">
    <property type="entry name" value="CheY-like"/>
    <property type="match status" value="1"/>
</dbReference>
<proteinExistence type="predicted"/>
<protein>
    <recommendedName>
        <fullName evidence="3">Response regulatory domain-containing protein</fullName>
    </recommendedName>
</protein>
<dbReference type="GO" id="GO:0000160">
    <property type="term" value="P:phosphorelay signal transduction system"/>
    <property type="evidence" value="ECO:0007669"/>
    <property type="project" value="InterPro"/>
</dbReference>
<dbReference type="KEGG" id="ccro:CMC5_074730"/>
<dbReference type="RefSeq" id="WP_050434742.1">
    <property type="nucleotide sequence ID" value="NZ_CP012159.1"/>
</dbReference>
<name>A0A0K1ERG5_CHOCO</name>
<dbReference type="Pfam" id="PF00072">
    <property type="entry name" value="Response_reg"/>
    <property type="match status" value="1"/>
</dbReference>
<dbReference type="OrthoDB" id="5518041at2"/>
<gene>
    <name evidence="4" type="ORF">CMC5_074730</name>
</gene>
<evidence type="ECO:0000259" key="3">
    <source>
        <dbReference type="PROSITE" id="PS50110"/>
    </source>
</evidence>
<sequence>MRPSAQVVPLGLRVGSEFASPSIVIPKPVILIVDDEDDIRDVVKEFIQMETDCDVETACNGREALAILTRLTRPCLVLLDMMMPIMDGREVLEAMRKNDRLAAIPVVVVSASHEGPPDGAVRFIRKPVSFNALLEVVREFASSTHCSVPEVEA</sequence>
<dbReference type="AlphaFoldDB" id="A0A0K1ERG5"/>
<dbReference type="PANTHER" id="PTHR44591">
    <property type="entry name" value="STRESS RESPONSE REGULATOR PROTEIN 1"/>
    <property type="match status" value="1"/>
</dbReference>
<dbReference type="EMBL" id="CP012159">
    <property type="protein sequence ID" value="AKT43242.1"/>
    <property type="molecule type" value="Genomic_DNA"/>
</dbReference>
<dbReference type="InterPro" id="IPR001789">
    <property type="entry name" value="Sig_transdc_resp-reg_receiver"/>
</dbReference>
<feature type="modified residue" description="4-aspartylphosphate" evidence="2">
    <location>
        <position position="80"/>
    </location>
</feature>
<reference evidence="4 5" key="1">
    <citation type="submission" date="2015-07" db="EMBL/GenBank/DDBJ databases">
        <title>Genome analysis of myxobacterium Chondromyces crocatus Cm c5 reveals a high potential for natural compound synthesis and the genetic basis for the loss of fruiting body formation.</title>
        <authorList>
            <person name="Zaburannyi N."/>
            <person name="Bunk B."/>
            <person name="Maier J."/>
            <person name="Overmann J."/>
            <person name="Mueller R."/>
        </authorList>
    </citation>
    <scope>NUCLEOTIDE SEQUENCE [LARGE SCALE GENOMIC DNA]</scope>
    <source>
        <strain evidence="4 5">Cm c5</strain>
    </source>
</reference>
<dbReference type="STRING" id="52.CMC5_074730"/>
<keyword evidence="5" id="KW-1185">Reference proteome</keyword>
<evidence type="ECO:0000256" key="2">
    <source>
        <dbReference type="PROSITE-ProRule" id="PRU00169"/>
    </source>
</evidence>